<feature type="transmembrane region" description="Helical" evidence="1">
    <location>
        <begin position="69"/>
        <end position="90"/>
    </location>
</feature>
<reference evidence="2 3" key="1">
    <citation type="submission" date="2016-06" db="EMBL/GenBank/DDBJ databases">
        <authorList>
            <person name="Kjaerup R.B."/>
            <person name="Dalgaard T.S."/>
            <person name="Juul-Madsen H.R."/>
        </authorList>
    </citation>
    <scope>NUCLEOTIDE SEQUENCE [LARGE SCALE GENOMIC DNA]</scope>
    <source>
        <strain evidence="2 3">DSM 45626</strain>
    </source>
</reference>
<dbReference type="RefSeq" id="WP_091277791.1">
    <property type="nucleotide sequence ID" value="NZ_FMCW01000007.1"/>
</dbReference>
<proteinExistence type="predicted"/>
<sequence>MSAPEARPAPSDVDGRRPRVVTGVVVEPDPHVGVGAAHPADAYAGSGFFAGPVIDVEPARGATPRRRRVVGIVGVGVILALLAAAALALASGPPGLRAAGTAPAPAVDGGGPAAGGGLPHTVTAPLGGRARAAFELVTGTTAVDLRLVDLGADLYRISTPADGDSAPRPVRTAEGVALHLTPTGRAGPGAVQIRLSSRVAWRLVMGGGASTQLLDLRAGRLIGVDLAGGTDRTELRLPAGDGSLAVRLSAGVNQLTVSVPDLRPVRVRAVRGAGSVTVHADRRVGVAGGTVITTPGWEAATDRLDLDLVGGADAVTVLRR</sequence>
<evidence type="ECO:0000256" key="1">
    <source>
        <dbReference type="SAM" id="Phobius"/>
    </source>
</evidence>
<name>A0A1C4VAF2_9ACTN</name>
<dbReference type="EMBL" id="FMCW01000007">
    <property type="protein sequence ID" value="SCE80715.1"/>
    <property type="molecule type" value="Genomic_DNA"/>
</dbReference>
<gene>
    <name evidence="2" type="ORF">GA0070558_107182</name>
</gene>
<evidence type="ECO:0000313" key="3">
    <source>
        <dbReference type="Proteomes" id="UP000199375"/>
    </source>
</evidence>
<organism evidence="2 3">
    <name type="scientific">Micromonospora haikouensis</name>
    <dbReference type="NCBI Taxonomy" id="686309"/>
    <lineage>
        <taxon>Bacteria</taxon>
        <taxon>Bacillati</taxon>
        <taxon>Actinomycetota</taxon>
        <taxon>Actinomycetes</taxon>
        <taxon>Micromonosporales</taxon>
        <taxon>Micromonosporaceae</taxon>
        <taxon>Micromonospora</taxon>
    </lineage>
</organism>
<keyword evidence="1" id="KW-1133">Transmembrane helix</keyword>
<keyword evidence="1" id="KW-0472">Membrane</keyword>
<dbReference type="Proteomes" id="UP000199375">
    <property type="component" value="Unassembled WGS sequence"/>
</dbReference>
<protein>
    <submittedName>
        <fullName evidence="2">Uncharacterized protein</fullName>
    </submittedName>
</protein>
<accession>A0A1C4VAF2</accession>
<dbReference type="AlphaFoldDB" id="A0A1C4VAF2"/>
<keyword evidence="1" id="KW-0812">Transmembrane</keyword>
<evidence type="ECO:0000313" key="2">
    <source>
        <dbReference type="EMBL" id="SCE80715.1"/>
    </source>
</evidence>